<evidence type="ECO:0000313" key="10">
    <source>
        <dbReference type="Proteomes" id="UP000248168"/>
    </source>
</evidence>
<evidence type="ECO:0000259" key="8">
    <source>
        <dbReference type="PROSITE" id="PS51709"/>
    </source>
</evidence>
<dbReference type="PANTHER" id="PTHR42714:SF2">
    <property type="entry name" value="TRNA MODIFICATION GTPASE GTPBP3, MITOCHONDRIAL"/>
    <property type="match status" value="1"/>
</dbReference>
<name>A0A330L3N3_9BACT</name>
<feature type="domain" description="TrmE-type G" evidence="8">
    <location>
        <begin position="236"/>
        <end position="398"/>
    </location>
</feature>
<dbReference type="Proteomes" id="UP000248168">
    <property type="component" value="Unassembled WGS sequence"/>
</dbReference>
<dbReference type="GO" id="GO:0030488">
    <property type="term" value="P:tRNA methylation"/>
    <property type="evidence" value="ECO:0007669"/>
    <property type="project" value="TreeGrafter"/>
</dbReference>
<dbReference type="EC" id="3.6.-.-" evidence="6"/>
<comment type="cofactor">
    <cofactor evidence="6">
        <name>K(+)</name>
        <dbReference type="ChEBI" id="CHEBI:29103"/>
    </cofactor>
    <text evidence="6">Binds 1 potassium ion per subunit.</text>
</comment>
<dbReference type="GO" id="GO:0002098">
    <property type="term" value="P:tRNA wobble uridine modification"/>
    <property type="evidence" value="ECO:0007669"/>
    <property type="project" value="TreeGrafter"/>
</dbReference>
<dbReference type="InterPro" id="IPR006073">
    <property type="entry name" value="GTP-bd"/>
</dbReference>
<evidence type="ECO:0000256" key="4">
    <source>
        <dbReference type="ARBA" id="ARBA00022958"/>
    </source>
</evidence>
<evidence type="ECO:0000256" key="7">
    <source>
        <dbReference type="RuleBase" id="RU003313"/>
    </source>
</evidence>
<dbReference type="PROSITE" id="PS51709">
    <property type="entry name" value="G_TRME"/>
    <property type="match status" value="1"/>
</dbReference>
<feature type="binding site" evidence="6">
    <location>
        <position position="140"/>
    </location>
    <ligand>
        <name>(6S)-5-formyl-5,6,7,8-tetrahydrofolate</name>
        <dbReference type="ChEBI" id="CHEBI:57457"/>
    </ligand>
</feature>
<dbReference type="NCBIfam" id="NF003661">
    <property type="entry name" value="PRK05291.1-3"/>
    <property type="match status" value="1"/>
</dbReference>
<comment type="caution">
    <text evidence="6">Lacks conserved residue(s) required for the propagation of feature annotation.</text>
</comment>
<evidence type="ECO:0000256" key="5">
    <source>
        <dbReference type="ARBA" id="ARBA00023134"/>
    </source>
</evidence>
<dbReference type="NCBIfam" id="TIGR00450">
    <property type="entry name" value="mnmE_trmE_thdF"/>
    <property type="match status" value="1"/>
</dbReference>
<dbReference type="SUPFAM" id="SSF52540">
    <property type="entry name" value="P-loop containing nucleoside triphosphate hydrolases"/>
    <property type="match status" value="1"/>
</dbReference>
<keyword evidence="3 6" id="KW-0547">Nucleotide-binding</keyword>
<evidence type="ECO:0000313" key="9">
    <source>
        <dbReference type="EMBL" id="SPP64391.1"/>
    </source>
</evidence>
<dbReference type="InterPro" id="IPR027368">
    <property type="entry name" value="MnmE_dom2"/>
</dbReference>
<keyword evidence="6" id="KW-0479">Metal-binding</keyword>
<dbReference type="OrthoDB" id="9805918at2"/>
<dbReference type="EMBL" id="OUNR01000012">
    <property type="protein sequence ID" value="SPP64391.1"/>
    <property type="molecule type" value="Genomic_DNA"/>
</dbReference>
<comment type="function">
    <text evidence="6">Exhibits a very high intrinsic GTPase hydrolysis rate. Involved in the addition of a carboxymethylaminomethyl (cmnm) group at the wobble position (U34) of certain tRNAs, forming tRNA-cmnm(5)s(2)U34.</text>
</comment>
<feature type="binding site" evidence="6">
    <location>
        <begin position="246"/>
        <end position="251"/>
    </location>
    <ligand>
        <name>GTP</name>
        <dbReference type="ChEBI" id="CHEBI:37565"/>
    </ligand>
</feature>
<comment type="subunit">
    <text evidence="6">Homodimer. Heterotetramer of two MnmE and two MnmG subunits.</text>
</comment>
<dbReference type="InterPro" id="IPR027417">
    <property type="entry name" value="P-loop_NTPase"/>
</dbReference>
<feature type="binding site" evidence="6">
    <location>
        <position position="477"/>
    </location>
    <ligand>
        <name>(6S)-5-formyl-5,6,7,8-tetrahydrofolate</name>
        <dbReference type="ChEBI" id="CHEBI:57457"/>
    </ligand>
</feature>
<dbReference type="InterPro" id="IPR018948">
    <property type="entry name" value="GTP-bd_TrmE_N"/>
</dbReference>
<comment type="similarity">
    <text evidence="1 6 7">Belongs to the TRAFAC class TrmE-Era-EngA-EngB-Septin-like GTPase superfamily. TrmE GTPase family.</text>
</comment>
<dbReference type="Gene3D" id="3.40.50.300">
    <property type="entry name" value="P-loop containing nucleotide triphosphate hydrolases"/>
    <property type="match status" value="1"/>
</dbReference>
<evidence type="ECO:0000256" key="3">
    <source>
        <dbReference type="ARBA" id="ARBA00022741"/>
    </source>
</evidence>
<accession>A0A330L3N3</accession>
<dbReference type="Pfam" id="PF10396">
    <property type="entry name" value="TrmE_N"/>
    <property type="match status" value="1"/>
</dbReference>
<evidence type="ECO:0000256" key="2">
    <source>
        <dbReference type="ARBA" id="ARBA00022694"/>
    </source>
</evidence>
<dbReference type="Gene3D" id="1.20.120.430">
    <property type="entry name" value="tRNA modification GTPase MnmE domain 2"/>
    <property type="match status" value="1"/>
</dbReference>
<gene>
    <name evidence="6 9" type="primary">mnmE</name>
    <name evidence="6" type="synonym">trmE</name>
    <name evidence="9" type="ORF">NITLEN_20030</name>
</gene>
<dbReference type="InterPro" id="IPR025867">
    <property type="entry name" value="MnmE_helical"/>
</dbReference>
<dbReference type="RefSeq" id="WP_121988797.1">
    <property type="nucleotide sequence ID" value="NZ_OUNR01000012.1"/>
</dbReference>
<dbReference type="HAMAP" id="MF_00379">
    <property type="entry name" value="GTPase_MnmE"/>
    <property type="match status" value="1"/>
</dbReference>
<dbReference type="AlphaFoldDB" id="A0A330L3N3"/>
<comment type="subcellular location">
    <subcellularLocation>
        <location evidence="6">Cytoplasm</location>
    </subcellularLocation>
</comment>
<dbReference type="Pfam" id="PF01926">
    <property type="entry name" value="MMR_HSR1"/>
    <property type="match status" value="1"/>
</dbReference>
<organism evidence="9 10">
    <name type="scientific">Nitrospira lenta</name>
    <dbReference type="NCBI Taxonomy" id="1436998"/>
    <lineage>
        <taxon>Bacteria</taxon>
        <taxon>Pseudomonadati</taxon>
        <taxon>Nitrospirota</taxon>
        <taxon>Nitrospiria</taxon>
        <taxon>Nitrospirales</taxon>
        <taxon>Nitrospiraceae</taxon>
        <taxon>Nitrospira</taxon>
    </lineage>
</organism>
<dbReference type="GO" id="GO:0005829">
    <property type="term" value="C:cytosol"/>
    <property type="evidence" value="ECO:0007669"/>
    <property type="project" value="TreeGrafter"/>
</dbReference>
<evidence type="ECO:0000256" key="6">
    <source>
        <dbReference type="HAMAP-Rule" id="MF_00379"/>
    </source>
</evidence>
<dbReference type="FunCoup" id="A0A330L3N3">
    <property type="interactions" value="536"/>
</dbReference>
<feature type="binding site" evidence="6">
    <location>
        <begin position="290"/>
        <end position="293"/>
    </location>
    <ligand>
        <name>GTP</name>
        <dbReference type="ChEBI" id="CHEBI:37565"/>
    </ligand>
</feature>
<sequence>MRNAGGSGDTICAVATPVGEGGIGIIRISGPETLLIASRFIRIRSGIPLRTIESHRLYLADIWQADASQTETSLRFETPIDEALVVYMKAPRSYTAEDVLEIHAHGSQAGLAMISESCLQAGCRLAMPGEFTKRAFLNGRLDLSQAEGVLATIKATSEQGLAIAQRHLRGDLKQEVDQLRSRLLAMLAHLEAGIDFVEEDIEFVGRDELKKVLRETTDTIDAALSSSRTGRVLREGARVVIVGRPNVGKSSLLNRLLGESRAIVTDTPGTTRDLIEETVHFDGATLSLVDTAGLRETIDAIEREGIRRTEEAVRDADLLIIVIDATDLAQAATIFNTPLLDRGNMVVALNKIDLLTPGQIADLSSHFSLPGGGVPLPISTVTGEGLKALREVIKDSVGLRSLEPSQSVTITNIRHQEILLRCRDYLAKALESIESGTHPECVAVDLRGAADTLGEITGVITSDEVLHRIFSQFCIGK</sequence>
<dbReference type="GO" id="GO:0005525">
    <property type="term" value="F:GTP binding"/>
    <property type="evidence" value="ECO:0007669"/>
    <property type="project" value="UniProtKB-UniRule"/>
</dbReference>
<reference evidence="10" key="1">
    <citation type="submission" date="2018-04" db="EMBL/GenBank/DDBJ databases">
        <authorList>
            <person name="Lucker S."/>
            <person name="Sakoula D."/>
        </authorList>
    </citation>
    <scope>NUCLEOTIDE SEQUENCE [LARGE SCALE GENOMIC DNA]</scope>
</reference>
<keyword evidence="4 6" id="KW-0630">Potassium</keyword>
<keyword evidence="6 9" id="KW-0378">Hydrolase</keyword>
<dbReference type="Pfam" id="PF12631">
    <property type="entry name" value="MnmE_helical"/>
    <property type="match status" value="1"/>
</dbReference>
<keyword evidence="5 6" id="KW-0342">GTP-binding</keyword>
<proteinExistence type="inferred from homology"/>
<feature type="binding site" evidence="6">
    <location>
        <position position="271"/>
    </location>
    <ligand>
        <name>Mg(2+)</name>
        <dbReference type="ChEBI" id="CHEBI:18420"/>
    </ligand>
</feature>
<dbReference type="PRINTS" id="PR00326">
    <property type="entry name" value="GTP1OBG"/>
</dbReference>
<keyword evidence="2 6" id="KW-0819">tRNA processing</keyword>
<dbReference type="CDD" id="cd04164">
    <property type="entry name" value="trmE"/>
    <property type="match status" value="1"/>
</dbReference>
<dbReference type="CDD" id="cd14858">
    <property type="entry name" value="TrmE_N"/>
    <property type="match status" value="1"/>
</dbReference>
<feature type="binding site" evidence="6">
    <location>
        <position position="101"/>
    </location>
    <ligand>
        <name>(6S)-5-formyl-5,6,7,8-tetrahydrofolate</name>
        <dbReference type="ChEBI" id="CHEBI:57457"/>
    </ligand>
</feature>
<dbReference type="InterPro" id="IPR031168">
    <property type="entry name" value="G_TrmE"/>
</dbReference>
<protein>
    <recommendedName>
        <fullName evidence="6">tRNA modification GTPase MnmE</fullName>
        <ecNumber evidence="6">3.6.-.-</ecNumber>
    </recommendedName>
</protein>
<dbReference type="NCBIfam" id="TIGR00231">
    <property type="entry name" value="small_GTP"/>
    <property type="match status" value="1"/>
</dbReference>
<keyword evidence="10" id="KW-1185">Reference proteome</keyword>
<keyword evidence="6" id="KW-0963">Cytoplasm</keyword>
<dbReference type="InterPro" id="IPR004520">
    <property type="entry name" value="GTPase_MnmE"/>
</dbReference>
<dbReference type="GO" id="GO:0046872">
    <property type="term" value="F:metal ion binding"/>
    <property type="evidence" value="ECO:0007669"/>
    <property type="project" value="UniProtKB-KW"/>
</dbReference>
<feature type="binding site" evidence="6">
    <location>
        <position position="250"/>
    </location>
    <ligand>
        <name>Mg(2+)</name>
        <dbReference type="ChEBI" id="CHEBI:18420"/>
    </ligand>
</feature>
<dbReference type="InParanoid" id="A0A330L3N3"/>
<evidence type="ECO:0000256" key="1">
    <source>
        <dbReference type="ARBA" id="ARBA00011043"/>
    </source>
</evidence>
<dbReference type="GO" id="GO:0003924">
    <property type="term" value="F:GTPase activity"/>
    <property type="evidence" value="ECO:0007669"/>
    <property type="project" value="UniProtKB-UniRule"/>
</dbReference>
<dbReference type="InterPro" id="IPR027266">
    <property type="entry name" value="TrmE/GcvT-like"/>
</dbReference>
<feature type="binding site" evidence="6">
    <location>
        <begin position="265"/>
        <end position="271"/>
    </location>
    <ligand>
        <name>GTP</name>
        <dbReference type="ChEBI" id="CHEBI:37565"/>
    </ligand>
</feature>
<dbReference type="InterPro" id="IPR005225">
    <property type="entry name" value="Small_GTP-bd"/>
</dbReference>
<feature type="binding site" evidence="6">
    <location>
        <position position="27"/>
    </location>
    <ligand>
        <name>(6S)-5-formyl-5,6,7,8-tetrahydrofolate</name>
        <dbReference type="ChEBI" id="CHEBI:57457"/>
    </ligand>
</feature>
<dbReference type="PANTHER" id="PTHR42714">
    <property type="entry name" value="TRNA MODIFICATION GTPASE GTPBP3"/>
    <property type="match status" value="1"/>
</dbReference>
<dbReference type="Gene3D" id="3.30.1360.120">
    <property type="entry name" value="Probable tRNA modification gtpase trme, domain 1"/>
    <property type="match status" value="1"/>
</dbReference>
<keyword evidence="6" id="KW-0460">Magnesium</keyword>